<dbReference type="AlphaFoldDB" id="A0A445C2C7"/>
<comment type="caution">
    <text evidence="1">The sequence shown here is derived from an EMBL/GenBank/DDBJ whole genome shotgun (WGS) entry which is preliminary data.</text>
</comment>
<accession>A0A445C2C7</accession>
<gene>
    <name evidence="1" type="ORF">Ahy_A08g041317</name>
</gene>
<dbReference type="PANTHER" id="PTHR46274">
    <property type="entry name" value="PHOSPHATIDYLINOSITOL PHOSPHATASE"/>
    <property type="match status" value="1"/>
</dbReference>
<name>A0A445C2C7_ARAHY</name>
<proteinExistence type="predicted"/>
<dbReference type="PANTHER" id="PTHR46274:SF6">
    <property type="entry name" value="TYR_PHOSPHATASE_2 DOMAIN-CONTAINING PROTEIN"/>
    <property type="match status" value="1"/>
</dbReference>
<protein>
    <submittedName>
        <fullName evidence="1">Uncharacterized protein</fullName>
    </submittedName>
</protein>
<evidence type="ECO:0000313" key="1">
    <source>
        <dbReference type="EMBL" id="RYR45070.1"/>
    </source>
</evidence>
<organism evidence="1 2">
    <name type="scientific">Arachis hypogaea</name>
    <name type="common">Peanut</name>
    <dbReference type="NCBI Taxonomy" id="3818"/>
    <lineage>
        <taxon>Eukaryota</taxon>
        <taxon>Viridiplantae</taxon>
        <taxon>Streptophyta</taxon>
        <taxon>Embryophyta</taxon>
        <taxon>Tracheophyta</taxon>
        <taxon>Spermatophyta</taxon>
        <taxon>Magnoliopsida</taxon>
        <taxon>eudicotyledons</taxon>
        <taxon>Gunneridae</taxon>
        <taxon>Pentapetalae</taxon>
        <taxon>rosids</taxon>
        <taxon>fabids</taxon>
        <taxon>Fabales</taxon>
        <taxon>Fabaceae</taxon>
        <taxon>Papilionoideae</taxon>
        <taxon>50 kb inversion clade</taxon>
        <taxon>dalbergioids sensu lato</taxon>
        <taxon>Dalbergieae</taxon>
        <taxon>Pterocarpus clade</taxon>
        <taxon>Arachis</taxon>
    </lineage>
</organism>
<keyword evidence="2" id="KW-1185">Reference proteome</keyword>
<reference evidence="1 2" key="1">
    <citation type="submission" date="2019-01" db="EMBL/GenBank/DDBJ databases">
        <title>Sequencing of cultivated peanut Arachis hypogaea provides insights into genome evolution and oil improvement.</title>
        <authorList>
            <person name="Chen X."/>
        </authorList>
    </citation>
    <scope>NUCLEOTIDE SEQUENCE [LARGE SCALE GENOMIC DNA]</scope>
    <source>
        <strain evidence="2">cv. Fuhuasheng</strain>
        <tissue evidence="1">Leaves</tissue>
    </source>
</reference>
<dbReference type="Proteomes" id="UP000289738">
    <property type="component" value="Chromosome A08"/>
</dbReference>
<dbReference type="EMBL" id="SDMP01000008">
    <property type="protein sequence ID" value="RYR45070.1"/>
    <property type="molecule type" value="Genomic_DNA"/>
</dbReference>
<sequence>MGVDCRTVSTAEQHRNRSFVTGVPSPKDVPDLKKLGVEGVISLNEQYKTVVPSSLYHHHIVKNSSFVVLCMSLVQGRLTPLKQCELSYFEHTFEYCKPSCEEPLHYTFDVRWRFRPCCRREAPPLFVHPSPTRGFS</sequence>
<evidence type="ECO:0000313" key="2">
    <source>
        <dbReference type="Proteomes" id="UP000289738"/>
    </source>
</evidence>